<feature type="region of interest" description="Disordered" evidence="1">
    <location>
        <begin position="75"/>
        <end position="101"/>
    </location>
</feature>
<feature type="compositionally biased region" description="Basic and acidic residues" evidence="1">
    <location>
        <begin position="164"/>
        <end position="174"/>
    </location>
</feature>
<gene>
    <name evidence="2" type="ORF">Ocin01_02702</name>
</gene>
<dbReference type="EMBL" id="LJIJ01000058">
    <property type="protein sequence ID" value="ODN03984.1"/>
    <property type="molecule type" value="Genomic_DNA"/>
</dbReference>
<protein>
    <submittedName>
        <fullName evidence="2">Diphthine methyl ester synthase</fullName>
    </submittedName>
</protein>
<feature type="region of interest" description="Disordered" evidence="1">
    <location>
        <begin position="154"/>
        <end position="174"/>
    </location>
</feature>
<organism evidence="2 3">
    <name type="scientific">Orchesella cincta</name>
    <name type="common">Springtail</name>
    <name type="synonym">Podura cincta</name>
    <dbReference type="NCBI Taxonomy" id="48709"/>
    <lineage>
        <taxon>Eukaryota</taxon>
        <taxon>Metazoa</taxon>
        <taxon>Ecdysozoa</taxon>
        <taxon>Arthropoda</taxon>
        <taxon>Hexapoda</taxon>
        <taxon>Collembola</taxon>
        <taxon>Entomobryomorpha</taxon>
        <taxon>Entomobryoidea</taxon>
        <taxon>Orchesellidae</taxon>
        <taxon>Orchesellinae</taxon>
        <taxon>Orchesella</taxon>
    </lineage>
</organism>
<evidence type="ECO:0000313" key="3">
    <source>
        <dbReference type="Proteomes" id="UP000094527"/>
    </source>
</evidence>
<reference evidence="2 3" key="1">
    <citation type="journal article" date="2016" name="Genome Biol. Evol.">
        <title>Gene Family Evolution Reflects Adaptation to Soil Environmental Stressors in the Genome of the Collembolan Orchesella cincta.</title>
        <authorList>
            <person name="Faddeeva-Vakhrusheva A."/>
            <person name="Derks M.F."/>
            <person name="Anvar S.Y."/>
            <person name="Agamennone V."/>
            <person name="Suring W."/>
            <person name="Smit S."/>
            <person name="van Straalen N.M."/>
            <person name="Roelofs D."/>
        </authorList>
    </citation>
    <scope>NUCLEOTIDE SEQUENCE [LARGE SCALE GENOMIC DNA]</scope>
    <source>
        <tissue evidence="2">Mixed pool</tissue>
    </source>
</reference>
<evidence type="ECO:0000313" key="2">
    <source>
        <dbReference type="EMBL" id="ODN03984.1"/>
    </source>
</evidence>
<proteinExistence type="predicted"/>
<evidence type="ECO:0000256" key="1">
    <source>
        <dbReference type="SAM" id="MobiDB-lite"/>
    </source>
</evidence>
<comment type="caution">
    <text evidence="2">The sequence shown here is derived from an EMBL/GenBank/DDBJ whole genome shotgun (WGS) entry which is preliminary data.</text>
</comment>
<name>A0A1D2NFF9_ORCCI</name>
<sequence length="174" mass="20173">MLAFGQEDVHDGTKCRICDCIWLTKIRHRRICLGSLCYVPSHSRNLLFEEDGTRLDKNDMWNRHFLEFSTQVSEQEIEEAQQQELMYSPPRPFPLPNEAEQNEEVEAVNEEELYQSDDEAIIPIQQIPEGEPVALENEEVNTSPPRVVEECEENYIVGDDNDDIEPRDPLAPDE</sequence>
<accession>A0A1D2NFF9</accession>
<dbReference type="AlphaFoldDB" id="A0A1D2NFF9"/>
<keyword evidence="3" id="KW-1185">Reference proteome</keyword>
<dbReference type="Proteomes" id="UP000094527">
    <property type="component" value="Unassembled WGS sequence"/>
</dbReference>